<evidence type="ECO:0000256" key="2">
    <source>
        <dbReference type="SAM" id="Coils"/>
    </source>
</evidence>
<dbReference type="InterPro" id="IPR010131">
    <property type="entry name" value="MdtP/NodT-like"/>
</dbReference>
<dbReference type="RefSeq" id="WP_197443987.1">
    <property type="nucleotide sequence ID" value="NZ_CP036275.1"/>
</dbReference>
<dbReference type="PANTHER" id="PTHR30203">
    <property type="entry name" value="OUTER MEMBRANE CATION EFFLUX PROTEIN"/>
    <property type="match status" value="1"/>
</dbReference>
<dbReference type="InterPro" id="IPR003423">
    <property type="entry name" value="OMP_efflux"/>
</dbReference>
<dbReference type="EMBL" id="CP036275">
    <property type="protein sequence ID" value="QDU36035.1"/>
    <property type="molecule type" value="Genomic_DNA"/>
</dbReference>
<evidence type="ECO:0000313" key="4">
    <source>
        <dbReference type="EMBL" id="QDU36035.1"/>
    </source>
</evidence>
<dbReference type="Pfam" id="PF02321">
    <property type="entry name" value="OEP"/>
    <property type="match status" value="1"/>
</dbReference>
<dbReference type="AlphaFoldDB" id="A0A517Z0Q0"/>
<dbReference type="SUPFAM" id="SSF56954">
    <property type="entry name" value="Outer membrane efflux proteins (OEP)"/>
    <property type="match status" value="1"/>
</dbReference>
<comment type="similarity">
    <text evidence="1">Belongs to the outer membrane factor (OMF) (TC 1.B.17) family.</text>
</comment>
<dbReference type="Proteomes" id="UP000320496">
    <property type="component" value="Chromosome"/>
</dbReference>
<evidence type="ECO:0000256" key="1">
    <source>
        <dbReference type="ARBA" id="ARBA00007613"/>
    </source>
</evidence>
<dbReference type="KEGG" id="mri:Mal4_03180"/>
<reference evidence="4 5" key="1">
    <citation type="submission" date="2019-02" db="EMBL/GenBank/DDBJ databases">
        <title>Deep-cultivation of Planctomycetes and their phenomic and genomic characterization uncovers novel biology.</title>
        <authorList>
            <person name="Wiegand S."/>
            <person name="Jogler M."/>
            <person name="Boedeker C."/>
            <person name="Pinto D."/>
            <person name="Vollmers J."/>
            <person name="Rivas-Marin E."/>
            <person name="Kohn T."/>
            <person name="Peeters S.H."/>
            <person name="Heuer A."/>
            <person name="Rast P."/>
            <person name="Oberbeckmann S."/>
            <person name="Bunk B."/>
            <person name="Jeske O."/>
            <person name="Meyerdierks A."/>
            <person name="Storesund J.E."/>
            <person name="Kallscheuer N."/>
            <person name="Luecker S."/>
            <person name="Lage O.M."/>
            <person name="Pohl T."/>
            <person name="Merkel B.J."/>
            <person name="Hornburger P."/>
            <person name="Mueller R.-W."/>
            <person name="Bruemmer F."/>
            <person name="Labrenz M."/>
            <person name="Spormann A.M."/>
            <person name="Op den Camp H."/>
            <person name="Overmann J."/>
            <person name="Amann R."/>
            <person name="Jetten M.S.M."/>
            <person name="Mascher T."/>
            <person name="Medema M.H."/>
            <person name="Devos D.P."/>
            <person name="Kaster A.-K."/>
            <person name="Ovreas L."/>
            <person name="Rohde M."/>
            <person name="Galperin M.Y."/>
            <person name="Jogler C."/>
        </authorList>
    </citation>
    <scope>NUCLEOTIDE SEQUENCE [LARGE SCALE GENOMIC DNA]</scope>
    <source>
        <strain evidence="4 5">Mal4</strain>
    </source>
</reference>
<keyword evidence="5" id="KW-1185">Reference proteome</keyword>
<keyword evidence="2" id="KW-0175">Coiled coil</keyword>
<evidence type="ECO:0000256" key="3">
    <source>
        <dbReference type="SAM" id="MobiDB-lite"/>
    </source>
</evidence>
<gene>
    <name evidence="4" type="ORF">Mal4_03180</name>
</gene>
<protein>
    <submittedName>
        <fullName evidence="4">Outer membrane efflux protein</fullName>
    </submittedName>
</protein>
<dbReference type="PANTHER" id="PTHR30203:SF24">
    <property type="entry name" value="BLR4935 PROTEIN"/>
    <property type="match status" value="1"/>
</dbReference>
<feature type="region of interest" description="Disordered" evidence="3">
    <location>
        <begin position="77"/>
        <end position="104"/>
    </location>
</feature>
<sequence>MTSPVRFARHRFPLQPIRSLLTCGTIGLVLGCQSGPSAPVASHTARLPVAATAETEPPTAEEAESPAGTIRQVQHETPAGVDSETGPAAPSELSSGPAADSESLRGLEWTAVTSHPDLRRLQHEVSAAWAKARYVDELPDPTIGANVFVNPIETAAGSQRANLSVMQMIPWLGRLEAQAQQACFEAFAAQQKYEAERLRIVADLRVRWYRLYVLGRQIEVTEANQKLFESITDLATLRIRQNLGTVGDVQRGALEISRLEEQLVIFRQQVESTKAEINRLAARPAETPVPIPASLDVELPDWSHPMLRQVAWERQPAIASAHLMANATRWGVEVARLKRRPDVTFNASWFVIDDNRPATPIVDVGEDAWSLGAQVTIPLWREKYDAMEDEATWKHFASHRTVEDLQQQFDALLRDLWEQAKAADATASLYRDTIIPQAQQTLDADQQSLKDGTVEFDRVIDDIRNLLTLELGYHQAIGRLATALARIHQAVGVDLAPSRSPAPEPLPAEPVPAEHIPADPGV</sequence>
<feature type="compositionally biased region" description="Pro residues" evidence="3">
    <location>
        <begin position="500"/>
        <end position="510"/>
    </location>
</feature>
<organism evidence="4 5">
    <name type="scientific">Maioricimonas rarisocia</name>
    <dbReference type="NCBI Taxonomy" id="2528026"/>
    <lineage>
        <taxon>Bacteria</taxon>
        <taxon>Pseudomonadati</taxon>
        <taxon>Planctomycetota</taxon>
        <taxon>Planctomycetia</taxon>
        <taxon>Planctomycetales</taxon>
        <taxon>Planctomycetaceae</taxon>
        <taxon>Maioricimonas</taxon>
    </lineage>
</organism>
<accession>A0A517Z0Q0</accession>
<dbReference type="Gene3D" id="1.20.1600.10">
    <property type="entry name" value="Outer membrane efflux proteins (OEP)"/>
    <property type="match status" value="1"/>
</dbReference>
<feature type="coiled-coil region" evidence="2">
    <location>
        <begin position="256"/>
        <end position="283"/>
    </location>
</feature>
<dbReference type="GO" id="GO:0015562">
    <property type="term" value="F:efflux transmembrane transporter activity"/>
    <property type="evidence" value="ECO:0007669"/>
    <property type="project" value="InterPro"/>
</dbReference>
<dbReference type="PROSITE" id="PS51257">
    <property type="entry name" value="PROKAR_LIPOPROTEIN"/>
    <property type="match status" value="1"/>
</dbReference>
<name>A0A517Z0Q0_9PLAN</name>
<evidence type="ECO:0000313" key="5">
    <source>
        <dbReference type="Proteomes" id="UP000320496"/>
    </source>
</evidence>
<proteinExistence type="inferred from homology"/>
<feature type="region of interest" description="Disordered" evidence="3">
    <location>
        <begin position="496"/>
        <end position="522"/>
    </location>
</feature>